<proteinExistence type="predicted"/>
<gene>
    <name evidence="1" type="ORF">SAMN05892877_11360</name>
</gene>
<dbReference type="AlphaFoldDB" id="A0A285UVD2"/>
<accession>A0A285UVD2</accession>
<evidence type="ECO:0000313" key="2">
    <source>
        <dbReference type="Proteomes" id="UP000219167"/>
    </source>
</evidence>
<evidence type="ECO:0000313" key="1">
    <source>
        <dbReference type="EMBL" id="SOC44676.1"/>
    </source>
</evidence>
<protein>
    <submittedName>
        <fullName evidence="1">Uncharacterized protein</fullName>
    </submittedName>
</protein>
<dbReference type="Proteomes" id="UP000219167">
    <property type="component" value="Unassembled WGS sequence"/>
</dbReference>
<dbReference type="OrthoDB" id="5522207at2"/>
<organism evidence="1 2">
    <name type="scientific">Rhizobium subbaraonis</name>
    <dbReference type="NCBI Taxonomy" id="908946"/>
    <lineage>
        <taxon>Bacteria</taxon>
        <taxon>Pseudomonadati</taxon>
        <taxon>Pseudomonadota</taxon>
        <taxon>Alphaproteobacteria</taxon>
        <taxon>Hyphomicrobiales</taxon>
        <taxon>Rhizobiaceae</taxon>
        <taxon>Rhizobium/Agrobacterium group</taxon>
        <taxon>Rhizobium</taxon>
    </lineage>
</organism>
<keyword evidence="2" id="KW-1185">Reference proteome</keyword>
<dbReference type="EMBL" id="OBQD01000013">
    <property type="protein sequence ID" value="SOC44676.1"/>
    <property type="molecule type" value="Genomic_DNA"/>
</dbReference>
<name>A0A285UVD2_9HYPH</name>
<reference evidence="1 2" key="1">
    <citation type="submission" date="2017-08" db="EMBL/GenBank/DDBJ databases">
        <authorList>
            <person name="de Groot N.N."/>
        </authorList>
    </citation>
    <scope>NUCLEOTIDE SEQUENCE [LARGE SCALE GENOMIC DNA]</scope>
    <source>
        <strain evidence="1 2">JC85</strain>
    </source>
</reference>
<sequence length="98" mass="11219">MTVKAKGPPRLFDTGALYFSDRIQQLMDEGRLDPLPFFLRHSRGDWGEVADYQWHQNNAALHSGSRLESFFTVHRELALSIVTEADRSATLIRVSSER</sequence>
<dbReference type="RefSeq" id="WP_097141595.1">
    <property type="nucleotide sequence ID" value="NZ_OBQD01000013.1"/>
</dbReference>